<keyword evidence="5" id="KW-1185">Reference proteome</keyword>
<accession>A0A177T3Z0</accession>
<evidence type="ECO:0000313" key="5">
    <source>
        <dbReference type="Proteomes" id="UP000077521"/>
    </source>
</evidence>
<keyword evidence="1" id="KW-0645">Protease</keyword>
<dbReference type="Gene3D" id="3.10.10.10">
    <property type="entry name" value="HIV Type 1 Reverse Transcriptase, subunit A, domain 1"/>
    <property type="match status" value="1"/>
</dbReference>
<dbReference type="InterPro" id="IPR001995">
    <property type="entry name" value="Peptidase_A2_cat"/>
</dbReference>
<evidence type="ECO:0000256" key="1">
    <source>
        <dbReference type="ARBA" id="ARBA00022750"/>
    </source>
</evidence>
<reference evidence="4" key="1">
    <citation type="submission" date="2016-04" db="EMBL/GenBank/DDBJ databases">
        <authorList>
            <person name="Nguyen H.D."/>
            <person name="Samba Siva P."/>
            <person name="Cullis J."/>
            <person name="Levesque C.A."/>
            <person name="Hambleton S."/>
        </authorList>
    </citation>
    <scope>NUCLEOTIDE SEQUENCE</scope>
    <source>
        <strain evidence="4">DAOMC 236416</strain>
    </source>
</reference>
<dbReference type="CDD" id="cd00303">
    <property type="entry name" value="retropepsin_like"/>
    <property type="match status" value="1"/>
</dbReference>
<feature type="region of interest" description="Disordered" evidence="3">
    <location>
        <begin position="73"/>
        <end position="137"/>
    </location>
</feature>
<dbReference type="InterPro" id="IPR043502">
    <property type="entry name" value="DNA/RNA_pol_sf"/>
</dbReference>
<keyword evidence="2" id="KW-0378">Hydrolase</keyword>
<proteinExistence type="predicted"/>
<evidence type="ECO:0000256" key="2">
    <source>
        <dbReference type="ARBA" id="ARBA00022801"/>
    </source>
</evidence>
<gene>
    <name evidence="4" type="ORF">A4X13_0g8543</name>
</gene>
<feature type="compositionally biased region" description="Basic and acidic residues" evidence="3">
    <location>
        <begin position="572"/>
        <end position="583"/>
    </location>
</feature>
<reference evidence="4" key="2">
    <citation type="journal article" date="2019" name="IMA Fungus">
        <title>Genome sequencing and comparison of five Tilletia species to identify candidate genes for the detection of regulated species infecting wheat.</title>
        <authorList>
            <person name="Nguyen H.D.T."/>
            <person name="Sultana T."/>
            <person name="Kesanakurti P."/>
            <person name="Hambleton S."/>
        </authorList>
    </citation>
    <scope>NUCLEOTIDE SEQUENCE</scope>
    <source>
        <strain evidence="4">DAOMC 236416</strain>
    </source>
</reference>
<dbReference type="EMBL" id="LWDF02001547">
    <property type="protein sequence ID" value="KAE8238038.1"/>
    <property type="molecule type" value="Genomic_DNA"/>
</dbReference>
<organism evidence="4 5">
    <name type="scientific">Tilletia indica</name>
    <dbReference type="NCBI Taxonomy" id="43049"/>
    <lineage>
        <taxon>Eukaryota</taxon>
        <taxon>Fungi</taxon>
        <taxon>Dikarya</taxon>
        <taxon>Basidiomycota</taxon>
        <taxon>Ustilaginomycotina</taxon>
        <taxon>Exobasidiomycetes</taxon>
        <taxon>Tilletiales</taxon>
        <taxon>Tilletiaceae</taxon>
        <taxon>Tilletia</taxon>
    </lineage>
</organism>
<dbReference type="SUPFAM" id="SSF56672">
    <property type="entry name" value="DNA/RNA polymerases"/>
    <property type="match status" value="1"/>
</dbReference>
<evidence type="ECO:0000256" key="3">
    <source>
        <dbReference type="SAM" id="MobiDB-lite"/>
    </source>
</evidence>
<dbReference type="GO" id="GO:0004190">
    <property type="term" value="F:aspartic-type endopeptidase activity"/>
    <property type="evidence" value="ECO:0007669"/>
    <property type="project" value="UniProtKB-KW"/>
</dbReference>
<name>A0A177T3Z0_9BASI</name>
<feature type="compositionally biased region" description="Low complexity" evidence="3">
    <location>
        <begin position="120"/>
        <end position="131"/>
    </location>
</feature>
<dbReference type="InterPro" id="IPR032567">
    <property type="entry name" value="RTL1-rel"/>
</dbReference>
<feature type="region of interest" description="Disordered" evidence="3">
    <location>
        <begin position="1"/>
        <end position="21"/>
    </location>
</feature>
<feature type="compositionally biased region" description="Basic and acidic residues" evidence="3">
    <location>
        <begin position="395"/>
        <end position="430"/>
    </location>
</feature>
<evidence type="ECO:0000313" key="4">
    <source>
        <dbReference type="EMBL" id="KAE8238038.1"/>
    </source>
</evidence>
<dbReference type="GO" id="GO:0006508">
    <property type="term" value="P:proteolysis"/>
    <property type="evidence" value="ECO:0007669"/>
    <property type="project" value="InterPro"/>
</dbReference>
<dbReference type="AlphaFoldDB" id="A0A177T3Z0"/>
<dbReference type="InterPro" id="IPR021109">
    <property type="entry name" value="Peptidase_aspartic_dom_sf"/>
</dbReference>
<keyword evidence="1" id="KW-0064">Aspartyl protease</keyword>
<feature type="region of interest" description="Disordered" evidence="3">
    <location>
        <begin position="571"/>
        <end position="612"/>
    </location>
</feature>
<dbReference type="Pfam" id="PF13650">
    <property type="entry name" value="Asp_protease_2"/>
    <property type="match status" value="1"/>
</dbReference>
<comment type="caution">
    <text evidence="4">The sequence shown here is derived from an EMBL/GenBank/DDBJ whole genome shotgun (WGS) entry which is preliminary data.</text>
</comment>
<protein>
    <submittedName>
        <fullName evidence="4">Uncharacterized protein</fullName>
    </submittedName>
</protein>
<dbReference type="PROSITE" id="PS50175">
    <property type="entry name" value="ASP_PROT_RETROV"/>
    <property type="match status" value="1"/>
</dbReference>
<dbReference type="PROSITE" id="PS00141">
    <property type="entry name" value="ASP_PROTEASE"/>
    <property type="match status" value="1"/>
</dbReference>
<feature type="compositionally biased region" description="Polar residues" evidence="3">
    <location>
        <begin position="432"/>
        <end position="452"/>
    </location>
</feature>
<dbReference type="Proteomes" id="UP000077521">
    <property type="component" value="Unassembled WGS sequence"/>
</dbReference>
<dbReference type="PANTHER" id="PTHR15503:SF22">
    <property type="entry name" value="TRANSPOSON TY3-I GAG POLYPROTEIN"/>
    <property type="match status" value="1"/>
</dbReference>
<feature type="region of interest" description="Disordered" evidence="3">
    <location>
        <begin position="394"/>
        <end position="503"/>
    </location>
</feature>
<dbReference type="Gene3D" id="2.40.70.10">
    <property type="entry name" value="Acid Proteases"/>
    <property type="match status" value="1"/>
</dbReference>
<feature type="compositionally biased region" description="Low complexity" evidence="3">
    <location>
        <begin position="81"/>
        <end position="94"/>
    </location>
</feature>
<feature type="compositionally biased region" description="Polar residues" evidence="3">
    <location>
        <begin position="10"/>
        <end position="21"/>
    </location>
</feature>
<sequence length="1062" mass="115536">MSANRLPLSPSATTPLHNTSATDPTIVDILRDLQQTVGIIHTRLDGFQSRLGAVEQESPGRQYLPDASQLHNVGSQQQDVPLQSAPQASSQQQLEGRTTLPTSRDLPPHMQLQASTSQNPPSASRPRSSRIPAPPLPSRAVQVFRDLPKSDKIIFRTILGRLGLRVSDILNNLDEDDIPETGSASIQARELQSHSHTPSVIHDHNDDAQSQTSHIAAAQNTSTIPIASQENPADTSDTPAVETPSLLGLARPMVCKPELLGTFHGAPEKLEGFLSRVRDVLRSHKRPDWEAAVVRALSLAMQDDAAAWHEGLTDEEAAKLNTVEAWVEAMRDEFPVNPHVQQRLARDRKWEWTREIAGAYYHHKLKLLRQAYGYDQNEAFLVTDIKEGLPATMRETMRLPDKPTLRDLRKELNDREPTWREVHENTERRPGLTSSRTASALPSRMTSQSLVRSASAPGLPVQGSGPASSTPPPSLPQGALSLSATYDPKRVTPAANGQARTYKRPDTDQVMVLNRPCHRCNGDHFTFEHQHLVPQVRHLVLDDDDYPVLEDEDHSADSQEEPILATLSSATEKGKSKAVDEVPHVPSSASSTTTGSGLASSRYDEDPAQCKTPDVTIKTEPCLHFAERKVFHEHRLMPPMETIAPLARGTHRYGNVVECPAAPDTGTGTGYQSHIPLTARVRINGTDSKALPALVDTGASLTTIDAELLKKLGGRPHGSKMNVTGLGSARTKGWTTITFFIDASDNLGRHTHLEFTHDFHVLPNFAPGICLGNDFIGQHDLTISPVRGRARIGSYTFEAVERLGGPYAKDLQLVVSEDTLLEPGFQAWVPVGAASFIPDVDYVISPRLSVTPDETVRLAGPTTVMRHAARRHLLMGNHGSESFTLRKGTIVADASAARAGDINTTTGESFALSAPSPSTPNPSSFPAEPAFTDPVDGDLAMPIDAFEGTEPPGSALMRDAETVLVDDAYRVGVQADGTPHPTVVELLRSHSEAFALDGRPGRVDGFDMGISLKPDAVLRPEAPRRASPEKRAAMDAAIDQLLDWDVIEPSQSSVSFPVLMVR</sequence>
<dbReference type="SUPFAM" id="SSF50630">
    <property type="entry name" value="Acid proteases"/>
    <property type="match status" value="1"/>
</dbReference>
<feature type="compositionally biased region" description="Low complexity" evidence="3">
    <location>
        <begin position="587"/>
        <end position="601"/>
    </location>
</feature>
<dbReference type="PANTHER" id="PTHR15503">
    <property type="entry name" value="LDOC1 RELATED"/>
    <property type="match status" value="1"/>
</dbReference>
<dbReference type="InterPro" id="IPR001969">
    <property type="entry name" value="Aspartic_peptidase_AS"/>
</dbReference>